<dbReference type="FunFam" id="3.30.160.60:FF:000554">
    <property type="entry name" value="protein indeterminate-domain 12-like"/>
    <property type="match status" value="1"/>
</dbReference>
<dbReference type="GO" id="GO:0003700">
    <property type="term" value="F:DNA-binding transcription factor activity"/>
    <property type="evidence" value="ECO:0007669"/>
    <property type="project" value="TreeGrafter"/>
</dbReference>
<evidence type="ECO:0000256" key="6">
    <source>
        <dbReference type="ARBA" id="ARBA00023163"/>
    </source>
</evidence>
<evidence type="ECO:0000256" key="8">
    <source>
        <dbReference type="ARBA" id="ARBA00072973"/>
    </source>
</evidence>
<accession>A0AAV8RSK5</accession>
<dbReference type="GO" id="GO:0005634">
    <property type="term" value="C:nucleus"/>
    <property type="evidence" value="ECO:0007669"/>
    <property type="project" value="TreeGrafter"/>
</dbReference>
<dbReference type="PANTHER" id="PTHR10593">
    <property type="entry name" value="SERINE/THREONINE-PROTEIN KINASE RIO"/>
    <property type="match status" value="1"/>
</dbReference>
<evidence type="ECO:0000256" key="5">
    <source>
        <dbReference type="ARBA" id="ARBA00023015"/>
    </source>
</evidence>
<dbReference type="InterPro" id="IPR013087">
    <property type="entry name" value="Znf_C2H2_type"/>
</dbReference>
<evidence type="ECO:0000256" key="4">
    <source>
        <dbReference type="ARBA" id="ARBA00022833"/>
    </source>
</evidence>
<evidence type="ECO:0000313" key="13">
    <source>
        <dbReference type="EMBL" id="KAJ8509747.1"/>
    </source>
</evidence>
<comment type="caution">
    <text evidence="13">The sequence shown here is derived from an EMBL/GenBank/DDBJ whole genome shotgun (WGS) entry which is preliminary data.</text>
</comment>
<dbReference type="PROSITE" id="PS00028">
    <property type="entry name" value="ZINC_FINGER_C2H2_1"/>
    <property type="match status" value="1"/>
</dbReference>
<keyword evidence="4" id="KW-0862">Zinc</keyword>
<keyword evidence="1" id="KW-0479">Metal-binding</keyword>
<evidence type="ECO:0000256" key="10">
    <source>
        <dbReference type="PROSITE-ProRule" id="PRU00042"/>
    </source>
</evidence>
<keyword evidence="6" id="KW-0804">Transcription</keyword>
<keyword evidence="5" id="KW-0805">Transcription regulation</keyword>
<organism evidence="13 14">
    <name type="scientific">Ensete ventricosum</name>
    <name type="common">Abyssinian banana</name>
    <name type="synonym">Musa ensete</name>
    <dbReference type="NCBI Taxonomy" id="4639"/>
    <lineage>
        <taxon>Eukaryota</taxon>
        <taxon>Viridiplantae</taxon>
        <taxon>Streptophyta</taxon>
        <taxon>Embryophyta</taxon>
        <taxon>Tracheophyta</taxon>
        <taxon>Spermatophyta</taxon>
        <taxon>Magnoliopsida</taxon>
        <taxon>Liliopsida</taxon>
        <taxon>Zingiberales</taxon>
        <taxon>Musaceae</taxon>
        <taxon>Ensete</taxon>
    </lineage>
</organism>
<name>A0AAV8RSK5_ENSVE</name>
<dbReference type="PROSITE" id="PS50157">
    <property type="entry name" value="ZINC_FINGER_C2H2_2"/>
    <property type="match status" value="1"/>
</dbReference>
<dbReference type="Pfam" id="PF22996">
    <property type="entry name" value="C2H2-2nd_BIRD-IDD"/>
    <property type="match status" value="1"/>
</dbReference>
<reference evidence="13 14" key="1">
    <citation type="submission" date="2022-12" db="EMBL/GenBank/DDBJ databases">
        <title>Chromosome-scale assembly of the Ensete ventricosum genome.</title>
        <authorList>
            <person name="Dussert Y."/>
            <person name="Stocks J."/>
            <person name="Wendawek A."/>
            <person name="Woldeyes F."/>
            <person name="Nichols R.A."/>
            <person name="Borrell J.S."/>
        </authorList>
    </citation>
    <scope>NUCLEOTIDE SEQUENCE [LARGE SCALE GENOMIC DNA]</scope>
    <source>
        <strain evidence="14">cv. Maze</strain>
        <tissue evidence="13">Seeds</tissue>
    </source>
</reference>
<proteinExistence type="predicted"/>
<evidence type="ECO:0000313" key="14">
    <source>
        <dbReference type="Proteomes" id="UP001222027"/>
    </source>
</evidence>
<gene>
    <name evidence="13" type="ORF">OPV22_000181</name>
</gene>
<feature type="domain" description="C2H2-type" evidence="12">
    <location>
        <begin position="80"/>
        <end position="102"/>
    </location>
</feature>
<dbReference type="EMBL" id="JAQQAF010000001">
    <property type="protein sequence ID" value="KAJ8509747.1"/>
    <property type="molecule type" value="Genomic_DNA"/>
</dbReference>
<evidence type="ECO:0000256" key="9">
    <source>
        <dbReference type="ARBA" id="ARBA00083437"/>
    </source>
</evidence>
<dbReference type="Gene3D" id="3.30.160.60">
    <property type="entry name" value="Classic Zinc Finger"/>
    <property type="match status" value="2"/>
</dbReference>
<protein>
    <recommendedName>
        <fullName evidence="8">Protein EARLY HEADING DATE 2</fullName>
    </recommendedName>
    <alternativeName>
        <fullName evidence="9">Protein RICE INDETERMINATE 1</fullName>
    </alternativeName>
</protein>
<keyword evidence="14" id="KW-1185">Reference proteome</keyword>
<evidence type="ECO:0000256" key="2">
    <source>
        <dbReference type="ARBA" id="ARBA00022737"/>
    </source>
</evidence>
<dbReference type="InterPro" id="IPR036236">
    <property type="entry name" value="Znf_C2H2_sf"/>
</dbReference>
<evidence type="ECO:0000256" key="1">
    <source>
        <dbReference type="ARBA" id="ARBA00022723"/>
    </source>
</evidence>
<dbReference type="Pfam" id="PF22992">
    <property type="entry name" value="C2CH-4th_BIRD-IDD"/>
    <property type="match status" value="1"/>
</dbReference>
<keyword evidence="3 10" id="KW-0863">Zinc-finger</keyword>
<feature type="compositionally biased region" description="Gly residues" evidence="11">
    <location>
        <begin position="1"/>
        <end position="11"/>
    </location>
</feature>
<dbReference type="Pfam" id="PF22995">
    <property type="entry name" value="C2CH-3rd_BIRD-IDD"/>
    <property type="match status" value="1"/>
</dbReference>
<evidence type="ECO:0000256" key="11">
    <source>
        <dbReference type="SAM" id="MobiDB-lite"/>
    </source>
</evidence>
<dbReference type="InterPro" id="IPR055186">
    <property type="entry name" value="C2H2-2nd_BIRD-IDD"/>
</dbReference>
<sequence>MSNITGDGGSFSSGTNKGEEEVHKQRRLFYGSPAAAAGNIDIAGSQLLPVKKKRSLPGTPDPNAEVIALSPTTLMATNRFVCDICHKGFQRDQNLQLHRRGHNLPWKLRQRSSAETRKRVFVCPEPTCVHHHPTRALGDLTGVKKHYCRKHGEKKWKCDKCSKKYAVQSDCKAHSKICGSREYKCDCGTIFSRRDSFISHRAFCDALAQENQKLSQPLMATMASSLQGHVPGLTTPVQLTGTDHLTPARDMAGGTLSAFFNPSSTSMGFDGPIEAQMSRSVTHMSATALLQEAEQVGGGGIAHGMMQNGGLVSMMAGPHRATGTRPCNPFNAHELSYQMLGVGGAGSGNQFWDADGSLRHTVDFLGVGGERRLHLQQRQQQFGGVVVHGERMESLHPLQQQMRQGGSRAEKPIWED</sequence>
<evidence type="ECO:0000256" key="3">
    <source>
        <dbReference type="ARBA" id="ARBA00022771"/>
    </source>
</evidence>
<keyword evidence="2" id="KW-0677">Repeat</keyword>
<dbReference type="InterPro" id="IPR055187">
    <property type="entry name" value="C2CH-3rd_BIRD-IDD"/>
</dbReference>
<dbReference type="PANTHER" id="PTHR10593:SF234">
    <property type="entry name" value="C2H2-TYPE DOMAIN-CONTAINING PROTEIN"/>
    <property type="match status" value="1"/>
</dbReference>
<evidence type="ECO:0000256" key="7">
    <source>
        <dbReference type="ARBA" id="ARBA00059785"/>
    </source>
</evidence>
<comment type="function">
    <text evidence="7">Transcription activator that acts as a flowering master switch in both long and short days, independently of the circadian clock. Promotes flowering upstream of HD1 by up-regulating FTL1, FTL4, FTL5, FTL6, EHD1, HD3A and RFT1. Seems to repress FTL11 expression. May recognize the consensus motif 5'-TTTGTCGTAAT-3' in target gene promoters.</text>
</comment>
<evidence type="ECO:0000259" key="12">
    <source>
        <dbReference type="PROSITE" id="PS50157"/>
    </source>
</evidence>
<dbReference type="GO" id="GO:0008270">
    <property type="term" value="F:zinc ion binding"/>
    <property type="evidence" value="ECO:0007669"/>
    <property type="project" value="UniProtKB-KW"/>
</dbReference>
<dbReference type="InterPro" id="IPR055185">
    <property type="entry name" value="C2CH-4th_BIRD-IDD"/>
</dbReference>
<dbReference type="InterPro" id="IPR031140">
    <property type="entry name" value="IDD1-16"/>
</dbReference>
<feature type="region of interest" description="Disordered" evidence="11">
    <location>
        <begin position="1"/>
        <end position="22"/>
    </location>
</feature>
<dbReference type="FunFam" id="3.30.160.60:FF:000131">
    <property type="entry name" value="protein indeterminate-domain 5, chloroplastic-like"/>
    <property type="match status" value="1"/>
</dbReference>
<dbReference type="Proteomes" id="UP001222027">
    <property type="component" value="Unassembled WGS sequence"/>
</dbReference>
<dbReference type="SUPFAM" id="SSF57667">
    <property type="entry name" value="beta-beta-alpha zinc fingers"/>
    <property type="match status" value="1"/>
</dbReference>
<dbReference type="AlphaFoldDB" id="A0AAV8RSK5"/>